<organism evidence="6 7">
    <name type="scientific">Nocardioides dubius</name>
    <dbReference type="NCBI Taxonomy" id="317019"/>
    <lineage>
        <taxon>Bacteria</taxon>
        <taxon>Bacillati</taxon>
        <taxon>Actinomycetota</taxon>
        <taxon>Actinomycetes</taxon>
        <taxon>Propionibacteriales</taxon>
        <taxon>Nocardioidaceae</taxon>
        <taxon>Nocardioides</taxon>
    </lineage>
</organism>
<dbReference type="InterPro" id="IPR030678">
    <property type="entry name" value="Peptide/Ni-bd"/>
</dbReference>
<dbReference type="InterPro" id="IPR039424">
    <property type="entry name" value="SBP_5"/>
</dbReference>
<evidence type="ECO:0000313" key="7">
    <source>
        <dbReference type="Proteomes" id="UP001501581"/>
    </source>
</evidence>
<sequence>MKGWHPEMLTTTSKRRSAAAILAGALLLAPLAACGSSGSDDKATGSPSAAADPASFDRTATITIGTPSPSNILDPALQNNIGQNTFTFLIYDSLTQMDSDYQVQPMLATSWEYAADGSSLTLKLRDDVTFNDGTKFDASVVEANINRGKTLQGSALVAALNPIDKVVVEDDYTVRLELKKGLGAELPAVFALNAGMMVSPKAFTERGGELATDPGTAGSGPYIPVQVTSGQELVLERSDDYWNDDTAYAQKLIVRTVVDQAARINGVQTGDLDVAQISGASPVQESLALVDRGAFEGDLISQATPVVLMLNAERGDLKKPEIRQAIAMAVNREEMVEGLFAGNATAADQFYAEGFWAHDDDFGAERPFDADAAKKLVEEAGGAEIDVAAATGSTAEPVAQALQDQLGKVGIKVNLQSIPFAQIDDMYRRGELDAQVINASPAPDPASTMDYYVTSGFNAARGHGDLFGSLVAEAADPTKSIDERAAKYHEIWKIMAEKDVWVPILWGQQVWVRNDKVANVPNLSWVRSGFPSYRDIGKVK</sequence>
<evidence type="ECO:0000256" key="3">
    <source>
        <dbReference type="ARBA" id="ARBA00022729"/>
    </source>
</evidence>
<proteinExistence type="inferred from homology"/>
<dbReference type="PANTHER" id="PTHR30290">
    <property type="entry name" value="PERIPLASMIC BINDING COMPONENT OF ABC TRANSPORTER"/>
    <property type="match status" value="1"/>
</dbReference>
<evidence type="ECO:0000313" key="6">
    <source>
        <dbReference type="EMBL" id="GAA1097624.1"/>
    </source>
</evidence>
<dbReference type="InterPro" id="IPR000914">
    <property type="entry name" value="SBP_5_dom"/>
</dbReference>
<reference evidence="7" key="1">
    <citation type="journal article" date="2019" name="Int. J. Syst. Evol. Microbiol.">
        <title>The Global Catalogue of Microorganisms (GCM) 10K type strain sequencing project: providing services to taxonomists for standard genome sequencing and annotation.</title>
        <authorList>
            <consortium name="The Broad Institute Genomics Platform"/>
            <consortium name="The Broad Institute Genome Sequencing Center for Infectious Disease"/>
            <person name="Wu L."/>
            <person name="Ma J."/>
        </authorList>
    </citation>
    <scope>NUCLEOTIDE SEQUENCE [LARGE SCALE GENOMIC DNA]</scope>
    <source>
        <strain evidence="7">JCM 13008</strain>
    </source>
</reference>
<keyword evidence="2" id="KW-0813">Transport</keyword>
<dbReference type="Gene3D" id="3.40.190.10">
    <property type="entry name" value="Periplasmic binding protein-like II"/>
    <property type="match status" value="1"/>
</dbReference>
<dbReference type="CDD" id="cd00995">
    <property type="entry name" value="PBP2_NikA_DppA_OppA_like"/>
    <property type="match status" value="1"/>
</dbReference>
<feature type="signal peptide" evidence="4">
    <location>
        <begin position="1"/>
        <end position="35"/>
    </location>
</feature>
<protein>
    <submittedName>
        <fullName evidence="6">ABC transporter substrate-binding protein</fullName>
    </submittedName>
</protein>
<dbReference type="Pfam" id="PF00496">
    <property type="entry name" value="SBP_bac_5"/>
    <property type="match status" value="1"/>
</dbReference>
<evidence type="ECO:0000259" key="5">
    <source>
        <dbReference type="Pfam" id="PF00496"/>
    </source>
</evidence>
<evidence type="ECO:0000256" key="2">
    <source>
        <dbReference type="ARBA" id="ARBA00022448"/>
    </source>
</evidence>
<name>A0ABP4EB63_9ACTN</name>
<dbReference type="Proteomes" id="UP001501581">
    <property type="component" value="Unassembled WGS sequence"/>
</dbReference>
<evidence type="ECO:0000256" key="1">
    <source>
        <dbReference type="ARBA" id="ARBA00005695"/>
    </source>
</evidence>
<dbReference type="Gene3D" id="3.10.105.10">
    <property type="entry name" value="Dipeptide-binding Protein, Domain 3"/>
    <property type="match status" value="1"/>
</dbReference>
<dbReference type="PANTHER" id="PTHR30290:SF9">
    <property type="entry name" value="OLIGOPEPTIDE-BINDING PROTEIN APPA"/>
    <property type="match status" value="1"/>
</dbReference>
<gene>
    <name evidence="6" type="ORF">GCM10009668_13440</name>
</gene>
<keyword evidence="7" id="KW-1185">Reference proteome</keyword>
<evidence type="ECO:0000256" key="4">
    <source>
        <dbReference type="SAM" id="SignalP"/>
    </source>
</evidence>
<feature type="chain" id="PRO_5047515414" evidence="4">
    <location>
        <begin position="36"/>
        <end position="540"/>
    </location>
</feature>
<accession>A0ABP4EB63</accession>
<dbReference type="EMBL" id="BAAALG010000005">
    <property type="protein sequence ID" value="GAA1097624.1"/>
    <property type="molecule type" value="Genomic_DNA"/>
</dbReference>
<dbReference type="SUPFAM" id="SSF53850">
    <property type="entry name" value="Periplasmic binding protein-like II"/>
    <property type="match status" value="1"/>
</dbReference>
<keyword evidence="3 4" id="KW-0732">Signal</keyword>
<dbReference type="PIRSF" id="PIRSF002741">
    <property type="entry name" value="MppA"/>
    <property type="match status" value="1"/>
</dbReference>
<comment type="caution">
    <text evidence="6">The sequence shown here is derived from an EMBL/GenBank/DDBJ whole genome shotgun (WGS) entry which is preliminary data.</text>
</comment>
<feature type="domain" description="Solute-binding protein family 5" evidence="5">
    <location>
        <begin position="102"/>
        <end position="456"/>
    </location>
</feature>
<comment type="similarity">
    <text evidence="1">Belongs to the bacterial solute-binding protein 5 family.</text>
</comment>